<gene>
    <name evidence="6" type="primary">Utp15_1</name>
    <name evidence="6" type="ORF">SULDAC_R04036</name>
</gene>
<feature type="non-terminal residue" evidence="6">
    <location>
        <position position="1"/>
    </location>
</feature>
<dbReference type="InterPro" id="IPR015943">
    <property type="entry name" value="WD40/YVTN_repeat-like_dom_sf"/>
</dbReference>
<accession>A0A851ABL6</accession>
<keyword evidence="7" id="KW-1185">Reference proteome</keyword>
<dbReference type="FunFam" id="2.130.10.10:FF:000398">
    <property type="entry name" value="U3 small nucleolar RNA-associated protein 15 homolog"/>
    <property type="match status" value="1"/>
</dbReference>
<dbReference type="InterPro" id="IPR019775">
    <property type="entry name" value="WD40_repeat_CS"/>
</dbReference>
<dbReference type="InterPro" id="IPR036322">
    <property type="entry name" value="WD40_repeat_dom_sf"/>
</dbReference>
<dbReference type="InterPro" id="IPR001680">
    <property type="entry name" value="WD40_rpt"/>
</dbReference>
<dbReference type="EMBL" id="WEKW01023995">
    <property type="protein sequence ID" value="NWI31445.1"/>
    <property type="molecule type" value="Genomic_DNA"/>
</dbReference>
<comment type="caution">
    <text evidence="6">The sequence shown here is derived from an EMBL/GenBank/DDBJ whole genome shotgun (WGS) entry which is preliminary data.</text>
</comment>
<sequence length="269" mass="29905">PVQIKEFGAVNKIDFSPVPPYNYAVTASSRIHIYGRYSQEPIKTFSRFKDAAYCATYRDDGNLLVAGSEEGSIRLFDISGKAPLRQFDGHTKAVHVVGFLSDKYRIFSGGDDYSSNLWDIPSATEIVSYSEHTDYVRCGCASRVNADVFITGDSHNGWALRPGVMKEALYHPLKTSPEKHKCVHMSNCFVCFLLTGGRYVKVWDVLKGGQLLVSLKNHHKTVTCLCLNSSGQRLLSGSLDRHVKIYSTTSYKVVHSFNYATSILSLALS</sequence>
<evidence type="ECO:0000313" key="6">
    <source>
        <dbReference type="EMBL" id="NWI31445.1"/>
    </source>
</evidence>
<proteinExistence type="predicted"/>
<keyword evidence="4" id="KW-0539">Nucleus</keyword>
<feature type="non-terminal residue" evidence="6">
    <location>
        <position position="269"/>
    </location>
</feature>
<dbReference type="PANTHER" id="PTHR19924:SF26">
    <property type="entry name" value="U3 SMALL NUCLEOLAR RNA-ASSOCIATED PROTEIN 15 HOMOLOG"/>
    <property type="match status" value="1"/>
</dbReference>
<evidence type="ECO:0000256" key="5">
    <source>
        <dbReference type="PROSITE-ProRule" id="PRU00221"/>
    </source>
</evidence>
<dbReference type="GO" id="GO:0005730">
    <property type="term" value="C:nucleolus"/>
    <property type="evidence" value="ECO:0007669"/>
    <property type="project" value="UniProtKB-SubCell"/>
</dbReference>
<dbReference type="GO" id="GO:0006364">
    <property type="term" value="P:rRNA processing"/>
    <property type="evidence" value="ECO:0007669"/>
    <property type="project" value="TreeGrafter"/>
</dbReference>
<dbReference type="PROSITE" id="PS50082">
    <property type="entry name" value="WD_REPEATS_2"/>
    <property type="match status" value="2"/>
</dbReference>
<dbReference type="Proteomes" id="UP000619137">
    <property type="component" value="Unassembled WGS sequence"/>
</dbReference>
<evidence type="ECO:0000256" key="2">
    <source>
        <dbReference type="ARBA" id="ARBA00022574"/>
    </source>
</evidence>
<feature type="repeat" description="WD" evidence="5">
    <location>
        <begin position="87"/>
        <end position="128"/>
    </location>
</feature>
<dbReference type="SUPFAM" id="SSF50978">
    <property type="entry name" value="WD40 repeat-like"/>
    <property type="match status" value="1"/>
</dbReference>
<dbReference type="PROSITE" id="PS50294">
    <property type="entry name" value="WD_REPEATS_REGION"/>
    <property type="match status" value="2"/>
</dbReference>
<dbReference type="Pfam" id="PF00400">
    <property type="entry name" value="WD40"/>
    <property type="match status" value="3"/>
</dbReference>
<dbReference type="SMART" id="SM00320">
    <property type="entry name" value="WD40"/>
    <property type="match status" value="4"/>
</dbReference>
<organism evidence="6 7">
    <name type="scientific">Sula dactylatra</name>
    <name type="common">Masked booby</name>
    <dbReference type="NCBI Taxonomy" id="56068"/>
    <lineage>
        <taxon>Eukaryota</taxon>
        <taxon>Metazoa</taxon>
        <taxon>Chordata</taxon>
        <taxon>Craniata</taxon>
        <taxon>Vertebrata</taxon>
        <taxon>Euteleostomi</taxon>
        <taxon>Archelosauria</taxon>
        <taxon>Archosauria</taxon>
        <taxon>Dinosauria</taxon>
        <taxon>Saurischia</taxon>
        <taxon>Theropoda</taxon>
        <taxon>Coelurosauria</taxon>
        <taxon>Aves</taxon>
        <taxon>Neognathae</taxon>
        <taxon>Neoaves</taxon>
        <taxon>Aequornithes</taxon>
        <taxon>Suliformes</taxon>
        <taxon>Sulidae</taxon>
        <taxon>Sula</taxon>
    </lineage>
</organism>
<dbReference type="GO" id="GO:0045943">
    <property type="term" value="P:positive regulation of transcription by RNA polymerase I"/>
    <property type="evidence" value="ECO:0007669"/>
    <property type="project" value="TreeGrafter"/>
</dbReference>
<evidence type="ECO:0000256" key="4">
    <source>
        <dbReference type="ARBA" id="ARBA00023242"/>
    </source>
</evidence>
<comment type="subcellular location">
    <subcellularLocation>
        <location evidence="1">Nucleus</location>
        <location evidence="1">Nucleolus</location>
    </subcellularLocation>
</comment>
<evidence type="ECO:0000256" key="1">
    <source>
        <dbReference type="ARBA" id="ARBA00004604"/>
    </source>
</evidence>
<dbReference type="Gene3D" id="2.130.10.10">
    <property type="entry name" value="YVTN repeat-like/Quinoprotein amine dehydrogenase"/>
    <property type="match status" value="2"/>
</dbReference>
<protein>
    <submittedName>
        <fullName evidence="6">UTP15 protein</fullName>
    </submittedName>
</protein>
<keyword evidence="2 5" id="KW-0853">WD repeat</keyword>
<feature type="repeat" description="WD" evidence="5">
    <location>
        <begin position="215"/>
        <end position="256"/>
    </location>
</feature>
<name>A0A851ABL6_SULDA</name>
<evidence type="ECO:0000313" key="7">
    <source>
        <dbReference type="Proteomes" id="UP000619137"/>
    </source>
</evidence>
<keyword evidence="3" id="KW-0677">Repeat</keyword>
<dbReference type="PROSITE" id="PS00678">
    <property type="entry name" value="WD_REPEATS_1"/>
    <property type="match status" value="1"/>
</dbReference>
<reference evidence="6" key="1">
    <citation type="submission" date="2019-10" db="EMBL/GenBank/DDBJ databases">
        <title>Bird 10,000 Genomes (B10K) Project - Family phase.</title>
        <authorList>
            <person name="Zhang G."/>
        </authorList>
    </citation>
    <scope>NUCLEOTIDE SEQUENCE</scope>
    <source>
        <strain evidence="6">B10K-DU-002-49</strain>
        <tissue evidence="6">Muscle</tissue>
    </source>
</reference>
<evidence type="ECO:0000256" key="3">
    <source>
        <dbReference type="ARBA" id="ARBA00022737"/>
    </source>
</evidence>
<dbReference type="PANTHER" id="PTHR19924">
    <property type="entry name" value="UTP15 U3 SMALL NUCLEOLAR RNA-ASSOCIATED PROTEIN 15 FAMILY MEMBER"/>
    <property type="match status" value="1"/>
</dbReference>
<dbReference type="AlphaFoldDB" id="A0A851ABL6"/>